<sequence length="650" mass="71262">MVGLDVPLNNGEQELAVVDQPIGANPSQVYELHQLNVVASNTPGVTENVTYQKTYGLGLVEVPQLSYSLPRRQVVGNVLVNDNSSDTAAKKQAISSGSSASKGEEKEGKVVKQKKRELRKHKSKDESVVDGAAKKPVTELVIPAQISLFSDWNENVVMNSEATVTTKKAGDVSEILVCSETSNRISSEAQVGWIAMSSSSLHFRSLEAEEIVGDEAVDEAAPTFNEEINETAEPVVTSSGDEKIVAGNDEFPATNPSDPADDEEVVVLYQGRSTTQLCKTAKRNVPSNDDIEVIVLDDEPTGTNPSVYETARLNVPFRVDNEVIVVNDEPNGTNSSEVYELHQLNVVVSNTPSATENVIYQKTYGVGFVKDLQLSHSIQRPRLYGDAPVNENSSGTAAKEVHGLPQRYVVSNRPSVTKNVTYQKTYGLGHRKAPQSSRSLQRLPVDGNVLVNENSSGTAAKGVSGNVAADEVFSNILGLLAIGDEVHGLQQRYVVSNRPSVAKNANQKTYGLGHGKAPLLSRSLQRLPVDGNVLVNEKSSGTTAKGVYEVPKLNVLSNTPIAKENLIYQKTYGLGLVEVRIFLHILVLHSFHSLFYRNKEPAIHSRPLSYLALFNVFQWLEFYLFIYLFIYFYVHIRHTSENIRTNTRRT</sequence>
<feature type="compositionally biased region" description="Low complexity" evidence="1">
    <location>
        <begin position="90"/>
        <end position="101"/>
    </location>
</feature>
<protein>
    <submittedName>
        <fullName evidence="5">ULP_PROTEASE domain-containing protein</fullName>
    </submittedName>
</protein>
<feature type="transmembrane region" description="Helical" evidence="2">
    <location>
        <begin position="608"/>
        <end position="634"/>
    </location>
</feature>
<reference evidence="5" key="2">
    <citation type="submission" date="2019-09" db="UniProtKB">
        <authorList>
            <consortium name="WormBaseParasite"/>
        </authorList>
    </citation>
    <scope>IDENTIFICATION</scope>
</reference>
<keyword evidence="2" id="KW-0812">Transmembrane</keyword>
<organism evidence="4 5">
    <name type="scientific">Heligmosomoides polygyrus</name>
    <name type="common">Parasitic roundworm</name>
    <dbReference type="NCBI Taxonomy" id="6339"/>
    <lineage>
        <taxon>Eukaryota</taxon>
        <taxon>Metazoa</taxon>
        <taxon>Ecdysozoa</taxon>
        <taxon>Nematoda</taxon>
        <taxon>Chromadorea</taxon>
        <taxon>Rhabditida</taxon>
        <taxon>Rhabditina</taxon>
        <taxon>Rhabditomorpha</taxon>
        <taxon>Strongyloidea</taxon>
        <taxon>Heligmosomidae</taxon>
        <taxon>Heligmosomoides</taxon>
    </lineage>
</organism>
<proteinExistence type="predicted"/>
<dbReference type="EMBL" id="UZAH01032354">
    <property type="protein sequence ID" value="VDP21280.1"/>
    <property type="molecule type" value="Genomic_DNA"/>
</dbReference>
<accession>A0A183GEC4</accession>
<evidence type="ECO:0000313" key="4">
    <source>
        <dbReference type="Proteomes" id="UP000050761"/>
    </source>
</evidence>
<evidence type="ECO:0000256" key="2">
    <source>
        <dbReference type="SAM" id="Phobius"/>
    </source>
</evidence>
<accession>A0A3P8BTJ4</accession>
<dbReference type="WBParaSite" id="HPBE_0002067201-mRNA-1">
    <property type="protein sequence ID" value="HPBE_0002067201-mRNA-1"/>
    <property type="gene ID" value="HPBE_0002067201"/>
</dbReference>
<evidence type="ECO:0000256" key="1">
    <source>
        <dbReference type="SAM" id="MobiDB-lite"/>
    </source>
</evidence>
<reference evidence="3 4" key="1">
    <citation type="submission" date="2018-11" db="EMBL/GenBank/DDBJ databases">
        <authorList>
            <consortium name="Pathogen Informatics"/>
        </authorList>
    </citation>
    <scope>NUCLEOTIDE SEQUENCE [LARGE SCALE GENOMIC DNA]</scope>
</reference>
<feature type="region of interest" description="Disordered" evidence="1">
    <location>
        <begin position="86"/>
        <end position="130"/>
    </location>
</feature>
<dbReference type="AlphaFoldDB" id="A0A183GEC4"/>
<evidence type="ECO:0000313" key="3">
    <source>
        <dbReference type="EMBL" id="VDP21280.1"/>
    </source>
</evidence>
<keyword evidence="2" id="KW-0472">Membrane</keyword>
<dbReference type="Proteomes" id="UP000050761">
    <property type="component" value="Unassembled WGS sequence"/>
</dbReference>
<keyword evidence="4" id="KW-1185">Reference proteome</keyword>
<evidence type="ECO:0000313" key="5">
    <source>
        <dbReference type="WBParaSite" id="HPBE_0002067201-mRNA-1"/>
    </source>
</evidence>
<name>A0A183GEC4_HELPZ</name>
<feature type="compositionally biased region" description="Basic residues" evidence="1">
    <location>
        <begin position="111"/>
        <end position="122"/>
    </location>
</feature>
<keyword evidence="2" id="KW-1133">Transmembrane helix</keyword>
<gene>
    <name evidence="3" type="ORF">HPBE_LOCUS20671</name>
</gene>